<protein>
    <recommendedName>
        <fullName evidence="3">Transcriptional regulator</fullName>
    </recommendedName>
</protein>
<dbReference type="AlphaFoldDB" id="A0A0D5C1P7"/>
<evidence type="ECO:0008006" key="3">
    <source>
        <dbReference type="Google" id="ProtNLM"/>
    </source>
</evidence>
<keyword evidence="2" id="KW-1185">Reference proteome</keyword>
<dbReference type="HOGENOM" id="CLU_1363599_0_0_2"/>
<accession>A0A0D5C1P7</accession>
<reference evidence="2" key="1">
    <citation type="submission" date="2015-03" db="EMBL/GenBank/DDBJ databases">
        <title>Characterization of two novel Thaumarchaeota isolated from the Northern Adriatic Sea.</title>
        <authorList>
            <person name="Bayer B."/>
            <person name="Vojvoda J."/>
            <person name="Offre P."/>
            <person name="Srivastava A."/>
            <person name="Elisabeth N."/>
            <person name="Garcia J.A.L."/>
            <person name="Schleper C."/>
            <person name="Herndl G.J."/>
        </authorList>
    </citation>
    <scope>NUCLEOTIDE SEQUENCE [LARGE SCALE GENOMIC DNA]</scope>
    <source>
        <strain evidence="2">NF5</strain>
    </source>
</reference>
<sequence>MSGTEHLFSRSLIEIIKKDLGSKTIQKIENRLFEKFGLSLSQSVEEFHSLDLVLREFFGKGADAIERKMFEKIFVIKSKKSNDPWYSLSDEYVNSIILEAYGDMDKRKILESVSETPKIINDILKDCNLPRTSGYRKINNLIDEGLLLKTGHIEIDNKKISEYLCIFNNLKINIEKSKMTIDVQFSKSEQLRSPILQSV</sequence>
<gene>
    <name evidence="1" type="ORF">NADRNF5_1038</name>
</gene>
<dbReference type="KEGG" id="nin:NADRNF5_1038"/>
<reference evidence="1 2" key="2">
    <citation type="journal article" date="2016" name="ISME J.">
        <title>Physiological and genomic characterization of two novel marine thaumarchaeal strains indicates niche differentiation.</title>
        <authorList>
            <person name="Bayer B."/>
            <person name="Vojvoda J."/>
            <person name="Offre P."/>
            <person name="Alves R.J."/>
            <person name="Elisabeth N.H."/>
            <person name="Garcia J.A."/>
            <person name="Volland J.M."/>
            <person name="Srivastava A."/>
            <person name="Schleper C."/>
            <person name="Herndl G.J."/>
        </authorList>
    </citation>
    <scope>NUCLEOTIDE SEQUENCE [LARGE SCALE GENOMIC DNA]</scope>
    <source>
        <strain evidence="1 2">NF5</strain>
    </source>
</reference>
<dbReference type="Proteomes" id="UP000032408">
    <property type="component" value="Chromosome"/>
</dbReference>
<dbReference type="STRING" id="1580092.NADRNF5_1038"/>
<dbReference type="RefSeq" id="WP_048116045.1">
    <property type="nucleotide sequence ID" value="NZ_CP011070.1"/>
</dbReference>
<proteinExistence type="predicted"/>
<dbReference type="EMBL" id="CP011070">
    <property type="protein sequence ID" value="AJW70729.1"/>
    <property type="molecule type" value="Genomic_DNA"/>
</dbReference>
<organism evidence="1 2">
    <name type="scientific">Nitrosopumilus adriaticus</name>
    <dbReference type="NCBI Taxonomy" id="1580092"/>
    <lineage>
        <taxon>Archaea</taxon>
        <taxon>Nitrososphaerota</taxon>
        <taxon>Nitrososphaeria</taxon>
        <taxon>Nitrosopumilales</taxon>
        <taxon>Nitrosopumilaceae</taxon>
        <taxon>Nitrosopumilus</taxon>
    </lineage>
</organism>
<dbReference type="OrthoDB" id="10985at2157"/>
<evidence type="ECO:0000313" key="2">
    <source>
        <dbReference type="Proteomes" id="UP000032408"/>
    </source>
</evidence>
<dbReference type="GeneID" id="24820251"/>
<evidence type="ECO:0000313" key="1">
    <source>
        <dbReference type="EMBL" id="AJW70729.1"/>
    </source>
</evidence>
<name>A0A0D5C1P7_9ARCH</name>